<dbReference type="InterPro" id="IPR035936">
    <property type="entry name" value="BB2672"/>
</dbReference>
<dbReference type="RefSeq" id="WP_345046231.1">
    <property type="nucleotide sequence ID" value="NZ_BAABED010000001.1"/>
</dbReference>
<dbReference type="Pfam" id="PF06684">
    <property type="entry name" value="AA_synth"/>
    <property type="match status" value="1"/>
</dbReference>
<keyword evidence="2" id="KW-1185">Reference proteome</keyword>
<protein>
    <submittedName>
        <fullName evidence="1">Amino acid synthesis family protein</fullName>
    </submittedName>
</protein>
<organism evidence="1 2">
    <name type="scientific">Arthrobacter methylotrophus</name>
    <dbReference type="NCBI Taxonomy" id="121291"/>
    <lineage>
        <taxon>Bacteria</taxon>
        <taxon>Bacillati</taxon>
        <taxon>Actinomycetota</taxon>
        <taxon>Actinomycetes</taxon>
        <taxon>Micrococcales</taxon>
        <taxon>Micrococcaceae</taxon>
        <taxon>Arthrobacter</taxon>
    </lineage>
</organism>
<accession>A0ABV5UPT1</accession>
<sequence>MMNDEGFGIRKIVYYSEEILLENGSAPAVPAVRATAAAVVANPWLGGKASDDLSSEVVQLAPVLARKLTDVLSAELGGVDAIQAFGKAAIVGTGGEIEHGAALIHTPFFGNLVREYFEGESIICFADDRADAGSTLVVPLWHKNAAATRTHYQTITTRIGDAPGPGEIVVVLGASTGPRPHSRIGDRLTDPVVKADILGELIS</sequence>
<dbReference type="Gene3D" id="3.30.1330.110">
    <property type="entry name" value="BB2672"/>
    <property type="match status" value="1"/>
</dbReference>
<dbReference type="SUPFAM" id="SSF160519">
    <property type="entry name" value="BB2672-like"/>
    <property type="match status" value="1"/>
</dbReference>
<evidence type="ECO:0000313" key="1">
    <source>
        <dbReference type="EMBL" id="MFB9714525.1"/>
    </source>
</evidence>
<evidence type="ECO:0000313" key="2">
    <source>
        <dbReference type="Proteomes" id="UP001589536"/>
    </source>
</evidence>
<dbReference type="Proteomes" id="UP001589536">
    <property type="component" value="Unassembled WGS sequence"/>
</dbReference>
<dbReference type="InterPro" id="IPR009569">
    <property type="entry name" value="AA_synth_put"/>
</dbReference>
<proteinExistence type="predicted"/>
<comment type="caution">
    <text evidence="1">The sequence shown here is derived from an EMBL/GenBank/DDBJ whole genome shotgun (WGS) entry which is preliminary data.</text>
</comment>
<gene>
    <name evidence="1" type="ORF">ACFFPI_10360</name>
</gene>
<dbReference type="EMBL" id="JBHMBH010000021">
    <property type="protein sequence ID" value="MFB9714525.1"/>
    <property type="molecule type" value="Genomic_DNA"/>
</dbReference>
<reference evidence="1 2" key="1">
    <citation type="submission" date="2024-09" db="EMBL/GenBank/DDBJ databases">
        <authorList>
            <person name="Sun Q."/>
            <person name="Mori K."/>
        </authorList>
    </citation>
    <scope>NUCLEOTIDE SEQUENCE [LARGE SCALE GENOMIC DNA]</scope>
    <source>
        <strain evidence="1 2">JCM 13519</strain>
    </source>
</reference>
<name>A0ABV5UPT1_9MICC</name>